<dbReference type="Proteomes" id="UP000800092">
    <property type="component" value="Unassembled WGS sequence"/>
</dbReference>
<keyword evidence="6" id="KW-1185">Reference proteome</keyword>
<dbReference type="InterPro" id="IPR053137">
    <property type="entry name" value="NLR-like"/>
</dbReference>
<evidence type="ECO:0000313" key="6">
    <source>
        <dbReference type="Proteomes" id="UP000800092"/>
    </source>
</evidence>
<dbReference type="InterPro" id="IPR019734">
    <property type="entry name" value="TPR_rpt"/>
</dbReference>
<name>A0A6A6H0L5_VIRVR</name>
<dbReference type="SMART" id="SM00028">
    <property type="entry name" value="TPR"/>
    <property type="match status" value="6"/>
</dbReference>
<organism evidence="5 6">
    <name type="scientific">Viridothelium virens</name>
    <name type="common">Speckled blister lichen</name>
    <name type="synonym">Trypethelium virens</name>
    <dbReference type="NCBI Taxonomy" id="1048519"/>
    <lineage>
        <taxon>Eukaryota</taxon>
        <taxon>Fungi</taxon>
        <taxon>Dikarya</taxon>
        <taxon>Ascomycota</taxon>
        <taxon>Pezizomycotina</taxon>
        <taxon>Dothideomycetes</taxon>
        <taxon>Dothideomycetes incertae sedis</taxon>
        <taxon>Trypetheliales</taxon>
        <taxon>Trypetheliaceae</taxon>
        <taxon>Viridothelium</taxon>
    </lineage>
</organism>
<feature type="region of interest" description="Disordered" evidence="4">
    <location>
        <begin position="453"/>
        <end position="474"/>
    </location>
</feature>
<dbReference type="InterPro" id="IPR043145">
    <property type="entry name" value="Znf_ZZ_sf"/>
</dbReference>
<protein>
    <submittedName>
        <fullName evidence="5">Uncharacterized protein</fullName>
    </submittedName>
</protein>
<sequence>MAIADSAATSCLHTFCVCQYVSPRVIYLTLTGLCASPVVDDLACEHRHTPIESSLPTCFFSSCTPIVSSLGFEIIFAWSIIFHIHCSPWASLYFIRSYSPCAWLGRYGTAAKCLTDQDKALSESGVACLRLRYPHDFGAMALLDPMLYTVAWLAPLEIEAQAALHMLDSKHEGWFALGRGDDYVFEAGEVCGHNVIIATLPAGEEYGNSSAAALASQVKRFFPNLWFSLLVGVAAGLPNLTLDPPRDIRLGDVLVSLPISDSTGIIAYELGKETGKDTLELLHSGHILARTETVVRSAIGSIKKAPDDTNTFLPHYEKIKRKKHTGGTFIDPGQDRDKLYEINDNGDEHVIQRELRPPSRRVQVWYGPIGSGDKLIKNAQKRNELRDKYGFIGLEMEAAGTINRIPVGVIRGVCDYADKHKNKEWQPFAAAMAAAYAKAILFRVRPKEFSGPSLLSAGRKPHPTTPDVGDPSEEFNIPFSTEGIRFTSRFVDRDEMQLLEDYFYSAKSSTQCRKMFVIHGLGGMGKTQLAYKFAHNHQRNYTAVFWLDGSTRDQLELSLAHAARRLPLSQLEPKVASGLRTDCDSIEAKDLVRAFLNWLSVPTNTHWLLVVDNVDRDHKGAYKDPQAYNIEDYIPPVDHGSIIVTSRLASLSQSREGFKLANLDKAKSREVLEKNAGKSLIGVEALIRMLDGLPLALTHAGTFIRETDISASEYVEIYQDTWASLMEEQDKFHLDEYDRPMLTTWMVSYEQVKRQSEEAAGLLKLWGFLNSDDVWYQLLATAAEFDRDEPVSDTLFRIGESRLAYASAIKILSRYSLVDANNPSQATLTNSESGHSMHKVLHQWCKQLSQGQERIAMAMHALALVIEISPDQAEEDWKLMLRLLPHATEVCRYITDEFCKVSHRRDMTEIEAWRLHQLGTFLMKVQKTHASEKLLHHALQESEKLYDSGGLYTSCILGDLGAVNTTLGRFEEAEHYLKRALIQMEKEPGLEDLSIFHVIHNLGHLCITTEKYGEADNFIQRALEGKKRLLGERHPSTLRSIRLLGDLYYEQRRLSEAQTKYEEVLRAQEFTLGANHMSTLDTVHNLGHIFQQQGNSKGAEEMYLRALQGTREAVGPSNFLTVLTAKELFHFYERQERICEALEVFEPLMNETDISFGAEHASTLSAAYSAACLYKKQQQFQEAERLFQSLLPKIQKIYGVQSYLAIYIILHLGQIYARLAQTQEETHGGFSEKFEKKKKWDRLLSPMKTICHTSGSEQWFLFGILGHLLLWACHERDAETAFKHEPLSSLRCDVCDRTLDGGLTRAKCRVCYDVDICSRCYGASESKRRIPDRCEKHTFFVISYHSYSRACQFDLGDIG</sequence>
<accession>A0A6A6H0L5</accession>
<dbReference type="InterPro" id="IPR011990">
    <property type="entry name" value="TPR-like_helical_dom_sf"/>
</dbReference>
<dbReference type="SUPFAM" id="SSF52540">
    <property type="entry name" value="P-loop containing nucleoside triphosphate hydrolases"/>
    <property type="match status" value="1"/>
</dbReference>
<dbReference type="Pfam" id="PF13424">
    <property type="entry name" value="TPR_12"/>
    <property type="match status" value="2"/>
</dbReference>
<dbReference type="PANTHER" id="PTHR46082">
    <property type="entry name" value="ATP/GTP-BINDING PROTEIN-RELATED"/>
    <property type="match status" value="1"/>
</dbReference>
<keyword evidence="2" id="KW-0863">Zinc-finger</keyword>
<reference evidence="5" key="1">
    <citation type="journal article" date="2020" name="Stud. Mycol.">
        <title>101 Dothideomycetes genomes: a test case for predicting lifestyles and emergence of pathogens.</title>
        <authorList>
            <person name="Haridas S."/>
            <person name="Albert R."/>
            <person name="Binder M."/>
            <person name="Bloem J."/>
            <person name="Labutti K."/>
            <person name="Salamov A."/>
            <person name="Andreopoulos B."/>
            <person name="Baker S."/>
            <person name="Barry K."/>
            <person name="Bills G."/>
            <person name="Bluhm B."/>
            <person name="Cannon C."/>
            <person name="Castanera R."/>
            <person name="Culley D."/>
            <person name="Daum C."/>
            <person name="Ezra D."/>
            <person name="Gonzalez J."/>
            <person name="Henrissat B."/>
            <person name="Kuo A."/>
            <person name="Liang C."/>
            <person name="Lipzen A."/>
            <person name="Lutzoni F."/>
            <person name="Magnuson J."/>
            <person name="Mondo S."/>
            <person name="Nolan M."/>
            <person name="Ohm R."/>
            <person name="Pangilinan J."/>
            <person name="Park H.-J."/>
            <person name="Ramirez L."/>
            <person name="Alfaro M."/>
            <person name="Sun H."/>
            <person name="Tritt A."/>
            <person name="Yoshinaga Y."/>
            <person name="Zwiers L.-H."/>
            <person name="Turgeon B."/>
            <person name="Goodwin S."/>
            <person name="Spatafora J."/>
            <person name="Crous P."/>
            <person name="Grigoriev I."/>
        </authorList>
    </citation>
    <scope>NUCLEOTIDE SEQUENCE</scope>
    <source>
        <strain evidence="5">Tuck. ex Michener</strain>
    </source>
</reference>
<keyword evidence="3" id="KW-0862">Zinc</keyword>
<dbReference type="Gene3D" id="3.30.60.90">
    <property type="match status" value="1"/>
</dbReference>
<keyword evidence="1" id="KW-0479">Metal-binding</keyword>
<dbReference type="GO" id="GO:0003824">
    <property type="term" value="F:catalytic activity"/>
    <property type="evidence" value="ECO:0007669"/>
    <property type="project" value="InterPro"/>
</dbReference>
<dbReference type="InterPro" id="IPR035994">
    <property type="entry name" value="Nucleoside_phosphorylase_sf"/>
</dbReference>
<evidence type="ECO:0000256" key="1">
    <source>
        <dbReference type="ARBA" id="ARBA00022723"/>
    </source>
</evidence>
<dbReference type="EMBL" id="ML991826">
    <property type="protein sequence ID" value="KAF2231522.1"/>
    <property type="molecule type" value="Genomic_DNA"/>
</dbReference>
<dbReference type="Gene3D" id="3.40.50.1580">
    <property type="entry name" value="Nucleoside phosphorylase domain"/>
    <property type="match status" value="1"/>
</dbReference>
<proteinExistence type="predicted"/>
<dbReference type="SUPFAM" id="SSF53167">
    <property type="entry name" value="Purine and uridine phosphorylases"/>
    <property type="match status" value="1"/>
</dbReference>
<gene>
    <name evidence="5" type="ORF">EV356DRAFT_490220</name>
</gene>
<evidence type="ECO:0000256" key="4">
    <source>
        <dbReference type="SAM" id="MobiDB-lite"/>
    </source>
</evidence>
<dbReference type="Gene3D" id="1.25.40.10">
    <property type="entry name" value="Tetratricopeptide repeat domain"/>
    <property type="match status" value="2"/>
</dbReference>
<dbReference type="OrthoDB" id="1658288at2759"/>
<dbReference type="Gene3D" id="3.40.50.300">
    <property type="entry name" value="P-loop containing nucleotide triphosphate hydrolases"/>
    <property type="match status" value="1"/>
</dbReference>
<evidence type="ECO:0000313" key="5">
    <source>
        <dbReference type="EMBL" id="KAF2231522.1"/>
    </source>
</evidence>
<dbReference type="InterPro" id="IPR027417">
    <property type="entry name" value="P-loop_NTPase"/>
</dbReference>
<dbReference type="Pfam" id="PF13374">
    <property type="entry name" value="TPR_10"/>
    <property type="match status" value="1"/>
</dbReference>
<dbReference type="SUPFAM" id="SSF48452">
    <property type="entry name" value="TPR-like"/>
    <property type="match status" value="2"/>
</dbReference>
<dbReference type="GO" id="GO:0009116">
    <property type="term" value="P:nucleoside metabolic process"/>
    <property type="evidence" value="ECO:0007669"/>
    <property type="project" value="InterPro"/>
</dbReference>
<evidence type="ECO:0000256" key="2">
    <source>
        <dbReference type="ARBA" id="ARBA00022771"/>
    </source>
</evidence>
<dbReference type="GO" id="GO:0008270">
    <property type="term" value="F:zinc ion binding"/>
    <property type="evidence" value="ECO:0007669"/>
    <property type="project" value="UniProtKB-KW"/>
</dbReference>
<dbReference type="PANTHER" id="PTHR46082:SF6">
    <property type="entry name" value="AAA+ ATPASE DOMAIN-CONTAINING PROTEIN-RELATED"/>
    <property type="match status" value="1"/>
</dbReference>
<evidence type="ECO:0000256" key="3">
    <source>
        <dbReference type="ARBA" id="ARBA00022833"/>
    </source>
</evidence>